<name>A0A1Y3AYP5_EURMA</name>
<dbReference type="GO" id="GO:0007032">
    <property type="term" value="P:endosome organization"/>
    <property type="evidence" value="ECO:0007669"/>
    <property type="project" value="TreeGrafter"/>
</dbReference>
<dbReference type="Proteomes" id="UP000194236">
    <property type="component" value="Unassembled WGS sequence"/>
</dbReference>
<evidence type="ECO:0000313" key="11">
    <source>
        <dbReference type="EMBL" id="OTF72743.1"/>
    </source>
</evidence>
<dbReference type="GO" id="GO:0005886">
    <property type="term" value="C:plasma membrane"/>
    <property type="evidence" value="ECO:0007669"/>
    <property type="project" value="UniProtKB-SubCell"/>
</dbReference>
<comment type="caution">
    <text evidence="11">The sequence shown here is derived from an EMBL/GenBank/DDBJ whole genome shotgun (WGS) entry which is preliminary data.</text>
</comment>
<keyword evidence="5 9" id="KW-0547">Nucleotide-binding</keyword>
<comment type="similarity">
    <text evidence="2 9">Belongs to the PI3/PI4-kinase family. Type II PI4K subfamily.</text>
</comment>
<dbReference type="InterPro" id="IPR000403">
    <property type="entry name" value="PI3/4_kinase_cat_dom"/>
</dbReference>
<evidence type="ECO:0000256" key="2">
    <source>
        <dbReference type="ARBA" id="ARBA00008941"/>
    </source>
</evidence>
<organism evidence="11 12">
    <name type="scientific">Euroglyphus maynei</name>
    <name type="common">Mayne's house dust mite</name>
    <dbReference type="NCBI Taxonomy" id="6958"/>
    <lineage>
        <taxon>Eukaryota</taxon>
        <taxon>Metazoa</taxon>
        <taxon>Ecdysozoa</taxon>
        <taxon>Arthropoda</taxon>
        <taxon>Chelicerata</taxon>
        <taxon>Arachnida</taxon>
        <taxon>Acari</taxon>
        <taxon>Acariformes</taxon>
        <taxon>Sarcoptiformes</taxon>
        <taxon>Astigmata</taxon>
        <taxon>Psoroptidia</taxon>
        <taxon>Analgoidea</taxon>
        <taxon>Pyroglyphidae</taxon>
        <taxon>Pyroglyphinae</taxon>
        <taxon>Euroglyphus</taxon>
    </lineage>
</organism>
<evidence type="ECO:0000256" key="1">
    <source>
        <dbReference type="ARBA" id="ARBA00004236"/>
    </source>
</evidence>
<dbReference type="EMBL" id="MUJZ01054871">
    <property type="protein sequence ID" value="OTF72743.1"/>
    <property type="molecule type" value="Genomic_DNA"/>
</dbReference>
<keyword evidence="7 9" id="KW-0067">ATP-binding</keyword>
<reference evidence="11 12" key="1">
    <citation type="submission" date="2017-03" db="EMBL/GenBank/DDBJ databases">
        <title>Genome Survey of Euroglyphus maynei.</title>
        <authorList>
            <person name="Arlian L.G."/>
            <person name="Morgan M.S."/>
            <person name="Rider S.D."/>
        </authorList>
    </citation>
    <scope>NUCLEOTIDE SEQUENCE [LARGE SCALE GENOMIC DNA]</scope>
    <source>
        <strain evidence="11">Arlian Lab</strain>
        <tissue evidence="11">Whole body</tissue>
    </source>
</reference>
<dbReference type="GO" id="GO:0007030">
    <property type="term" value="P:Golgi organization"/>
    <property type="evidence" value="ECO:0007669"/>
    <property type="project" value="TreeGrafter"/>
</dbReference>
<dbReference type="GO" id="GO:0005768">
    <property type="term" value="C:endosome"/>
    <property type="evidence" value="ECO:0007669"/>
    <property type="project" value="TreeGrafter"/>
</dbReference>
<evidence type="ECO:0000256" key="9">
    <source>
        <dbReference type="RuleBase" id="RU367084"/>
    </source>
</evidence>
<keyword evidence="4 9" id="KW-0808">Transferase</keyword>
<evidence type="ECO:0000313" key="12">
    <source>
        <dbReference type="Proteomes" id="UP000194236"/>
    </source>
</evidence>
<evidence type="ECO:0000256" key="3">
    <source>
        <dbReference type="ARBA" id="ARBA00022475"/>
    </source>
</evidence>
<evidence type="ECO:0000259" key="10">
    <source>
        <dbReference type="Pfam" id="PF00454"/>
    </source>
</evidence>
<dbReference type="GO" id="GO:0005524">
    <property type="term" value="F:ATP binding"/>
    <property type="evidence" value="ECO:0007669"/>
    <property type="project" value="UniProtKB-UniRule"/>
</dbReference>
<proteinExistence type="inferred from homology"/>
<evidence type="ECO:0000256" key="8">
    <source>
        <dbReference type="ARBA" id="ARBA00023136"/>
    </source>
</evidence>
<feature type="domain" description="PI3K/PI4K catalytic" evidence="10">
    <location>
        <begin position="6"/>
        <end position="69"/>
    </location>
</feature>
<keyword evidence="3" id="KW-1003">Cell membrane</keyword>
<comment type="subcellular location">
    <subcellularLocation>
        <location evidence="1">Cell membrane</location>
    </subcellularLocation>
    <subcellularLocation>
        <location evidence="9">Membrane</location>
        <topology evidence="9">Peripheral membrane protein</topology>
    </subcellularLocation>
</comment>
<keyword evidence="12" id="KW-1185">Reference proteome</keyword>
<dbReference type="InterPro" id="IPR039756">
    <property type="entry name" value="Lsb6/PI4K2"/>
</dbReference>
<dbReference type="PANTHER" id="PTHR12865">
    <property type="entry name" value="PHOSPHATIDYLINOSITOL 4-KINASE TYPE-II"/>
    <property type="match status" value="1"/>
</dbReference>
<dbReference type="AlphaFoldDB" id="A0A1Y3AYP5"/>
<dbReference type="GO" id="GO:0004430">
    <property type="term" value="F:1-phosphatidylinositol 4-kinase activity"/>
    <property type="evidence" value="ECO:0007669"/>
    <property type="project" value="UniProtKB-UniRule"/>
</dbReference>
<evidence type="ECO:0000256" key="6">
    <source>
        <dbReference type="ARBA" id="ARBA00022777"/>
    </source>
</evidence>
<evidence type="ECO:0000256" key="4">
    <source>
        <dbReference type="ARBA" id="ARBA00022679"/>
    </source>
</evidence>
<dbReference type="OrthoDB" id="3349449at2759"/>
<evidence type="ECO:0000256" key="5">
    <source>
        <dbReference type="ARBA" id="ARBA00022741"/>
    </source>
</evidence>
<sequence length="71" mass="8249">MELLKIIGVFKPKDEEPYGRLNPKWTKWMHKLCCPCCFGRSCLVPNQGYLSEAGAWIVDRKLQLNIVPKTR</sequence>
<dbReference type="GO" id="GO:0005802">
    <property type="term" value="C:trans-Golgi network"/>
    <property type="evidence" value="ECO:0007669"/>
    <property type="project" value="TreeGrafter"/>
</dbReference>
<dbReference type="PANTHER" id="PTHR12865:SF1">
    <property type="entry name" value="PHOSPHATIDYLINOSITOL 4-KINASE TYPE 2"/>
    <property type="match status" value="1"/>
</dbReference>
<evidence type="ECO:0000256" key="7">
    <source>
        <dbReference type="ARBA" id="ARBA00022840"/>
    </source>
</evidence>
<feature type="non-terminal residue" evidence="11">
    <location>
        <position position="71"/>
    </location>
</feature>
<dbReference type="Pfam" id="PF00454">
    <property type="entry name" value="PI3_PI4_kinase"/>
    <property type="match status" value="1"/>
</dbReference>
<keyword evidence="8 9" id="KW-0472">Membrane</keyword>
<dbReference type="GO" id="GO:0005765">
    <property type="term" value="C:lysosomal membrane"/>
    <property type="evidence" value="ECO:0007669"/>
    <property type="project" value="TreeGrafter"/>
</dbReference>
<keyword evidence="6 9" id="KW-0418">Kinase</keyword>
<protein>
    <recommendedName>
        <fullName evidence="9">Phosphatidylinositol 4-kinase type 2</fullName>
        <ecNumber evidence="9">2.7.1.67</ecNumber>
    </recommendedName>
</protein>
<dbReference type="GO" id="GO:0046854">
    <property type="term" value="P:phosphatidylinositol phosphate biosynthetic process"/>
    <property type="evidence" value="ECO:0007669"/>
    <property type="project" value="UniProtKB-UniRule"/>
</dbReference>
<comment type="catalytic activity">
    <reaction evidence="9">
        <text>a 1,2-diacyl-sn-glycero-3-phospho-(1D-myo-inositol) + ATP = a 1,2-diacyl-sn-glycero-3-phospho-(1D-myo-inositol 4-phosphate) + ADP + H(+)</text>
        <dbReference type="Rhea" id="RHEA:19877"/>
        <dbReference type="ChEBI" id="CHEBI:15378"/>
        <dbReference type="ChEBI" id="CHEBI:30616"/>
        <dbReference type="ChEBI" id="CHEBI:57880"/>
        <dbReference type="ChEBI" id="CHEBI:58178"/>
        <dbReference type="ChEBI" id="CHEBI:456216"/>
        <dbReference type="EC" id="2.7.1.67"/>
    </reaction>
</comment>
<accession>A0A1Y3AYP5</accession>
<dbReference type="EC" id="2.7.1.67" evidence="9"/>
<gene>
    <name evidence="11" type="ORF">BLA29_012090</name>
</gene>